<dbReference type="RefSeq" id="WP_146917702.1">
    <property type="nucleotide sequence ID" value="NZ_CP042430.1"/>
</dbReference>
<name>A0A5B8U303_9ACTN</name>
<dbReference type="InterPro" id="IPR036661">
    <property type="entry name" value="Luciferase-like_sf"/>
</dbReference>
<evidence type="ECO:0000313" key="5">
    <source>
        <dbReference type="Proteomes" id="UP000321805"/>
    </source>
</evidence>
<evidence type="ECO:0000313" key="4">
    <source>
        <dbReference type="EMBL" id="QEC47350.1"/>
    </source>
</evidence>
<dbReference type="InterPro" id="IPR050564">
    <property type="entry name" value="F420-G6PD/mer"/>
</dbReference>
<dbReference type="SUPFAM" id="SSF51679">
    <property type="entry name" value="Bacterial luciferase-like"/>
    <property type="match status" value="1"/>
</dbReference>
<dbReference type="CDD" id="cd01097">
    <property type="entry name" value="Tetrahydromethanopterin_reductase"/>
    <property type="match status" value="1"/>
</dbReference>
<keyword evidence="2" id="KW-0119">Carbohydrate metabolism</keyword>
<accession>A0A5B8U303</accession>
<dbReference type="InterPro" id="IPR011251">
    <property type="entry name" value="Luciferase-like_dom"/>
</dbReference>
<dbReference type="PANTHER" id="PTHR43244">
    <property type="match status" value="1"/>
</dbReference>
<dbReference type="NCBIfam" id="TIGR03557">
    <property type="entry name" value="F420_G6P_family"/>
    <property type="match status" value="1"/>
</dbReference>
<gene>
    <name evidence="4" type="primary">fgd</name>
    <name evidence="4" type="ORF">FSW04_06975</name>
</gene>
<dbReference type="InterPro" id="IPR019945">
    <property type="entry name" value="F420_G6P_DH-rel"/>
</dbReference>
<evidence type="ECO:0000256" key="1">
    <source>
        <dbReference type="ARBA" id="ARBA00023002"/>
    </source>
</evidence>
<proteinExistence type="predicted"/>
<dbReference type="Gene3D" id="3.20.20.30">
    <property type="entry name" value="Luciferase-like domain"/>
    <property type="match status" value="1"/>
</dbReference>
<dbReference type="AlphaFoldDB" id="A0A5B8U303"/>
<dbReference type="EMBL" id="CP042430">
    <property type="protein sequence ID" value="QEC47350.1"/>
    <property type="molecule type" value="Genomic_DNA"/>
</dbReference>
<keyword evidence="1 4" id="KW-0560">Oxidoreductase</keyword>
<dbReference type="InterPro" id="IPR019944">
    <property type="entry name" value="F420-dep_G6P_DH"/>
</dbReference>
<evidence type="ECO:0000259" key="3">
    <source>
        <dbReference type="Pfam" id="PF00296"/>
    </source>
</evidence>
<evidence type="ECO:0000256" key="2">
    <source>
        <dbReference type="ARBA" id="ARBA00023277"/>
    </source>
</evidence>
<dbReference type="PANTHER" id="PTHR43244:SF1">
    <property type="entry name" value="5,10-METHYLENETETRAHYDROMETHANOPTERIN REDUCTASE"/>
    <property type="match status" value="1"/>
</dbReference>
<dbReference type="GO" id="GO:0052749">
    <property type="term" value="F:glucose-6-phosphate dehydrogenase (coenzyme F420) activity"/>
    <property type="evidence" value="ECO:0007669"/>
    <property type="project" value="UniProtKB-EC"/>
</dbReference>
<keyword evidence="5" id="KW-1185">Reference proteome</keyword>
<dbReference type="OrthoDB" id="180193at2"/>
<dbReference type="GO" id="GO:0016705">
    <property type="term" value="F:oxidoreductase activity, acting on paired donors, with incorporation or reduction of molecular oxygen"/>
    <property type="evidence" value="ECO:0007669"/>
    <property type="project" value="InterPro"/>
</dbReference>
<dbReference type="Proteomes" id="UP000321805">
    <property type="component" value="Chromosome"/>
</dbReference>
<protein>
    <submittedName>
        <fullName evidence="4">Glucose-6-phosphate dehydrogenase (Coenzyme-F420)</fullName>
        <ecNumber evidence="4">1.1.98.2</ecNumber>
    </submittedName>
</protein>
<feature type="domain" description="Luciferase-like" evidence="3">
    <location>
        <begin position="8"/>
        <end position="302"/>
    </location>
</feature>
<dbReference type="NCBIfam" id="TIGR03554">
    <property type="entry name" value="F420_G6P_DH"/>
    <property type="match status" value="1"/>
</dbReference>
<dbReference type="KEGG" id="bsol:FSW04_06975"/>
<organism evidence="4 5">
    <name type="scientific">Baekduia soli</name>
    <dbReference type="NCBI Taxonomy" id="496014"/>
    <lineage>
        <taxon>Bacteria</taxon>
        <taxon>Bacillati</taxon>
        <taxon>Actinomycetota</taxon>
        <taxon>Thermoleophilia</taxon>
        <taxon>Solirubrobacterales</taxon>
        <taxon>Baekduiaceae</taxon>
        <taxon>Baekduia</taxon>
    </lineage>
</organism>
<sequence length="334" mass="36588">MAVRIGYKASAEQFDPATLLEYSRLAEASGLEIVAISDHFQPWRHNGGHSPAALPWLGAAAGGLGSATLGTSVLTPTLRYEPAIIAQAFATLGCLAPGRVFLGVGTGEAMNETPVTGGEFPGRKERRVRMAEAIELIRRLWREERVDFEGEYYKTDRATIYDRPETEVPIFVAASGPLAAKLAGRVGDGFICTSGKKPELYEELLAKVGEGAEQAGRDASSLRRMIEIKVSYDRDRQYAHDACHFWAALALTPEQKEGVEDPIEMERLADENADRAHTRFIVSDDPDEVIEKIGVYLDLGFDDLVLHAPGDDQARFLEQFGADVLPKLRERAGS</sequence>
<dbReference type="EC" id="1.1.98.2" evidence="4"/>
<reference evidence="4 5" key="1">
    <citation type="journal article" date="2018" name="J. Microbiol.">
        <title>Baekduia soli gen. nov., sp. nov., a novel bacterium isolated from the soil of Baekdu Mountain and proposal of a novel family name, Baekduiaceae fam. nov.</title>
        <authorList>
            <person name="An D.S."/>
            <person name="Siddiqi M.Z."/>
            <person name="Kim K.H."/>
            <person name="Yu H.S."/>
            <person name="Im W.T."/>
        </authorList>
    </citation>
    <scope>NUCLEOTIDE SEQUENCE [LARGE SCALE GENOMIC DNA]</scope>
    <source>
        <strain evidence="4 5">BR7-21</strain>
    </source>
</reference>
<dbReference type="Pfam" id="PF00296">
    <property type="entry name" value="Bac_luciferase"/>
    <property type="match status" value="1"/>
</dbReference>